<dbReference type="InterPro" id="IPR051941">
    <property type="entry name" value="BG_Antigen-Binding_Lectin"/>
</dbReference>
<protein>
    <recommendedName>
        <fullName evidence="4">EGF-like domain-containing protein</fullName>
    </recommendedName>
</protein>
<feature type="chain" id="PRO_5036461932" description="EGF-like domain-containing protein" evidence="1">
    <location>
        <begin position="18"/>
        <end position="537"/>
    </location>
</feature>
<name>A0A8W8MI90_MAGGI</name>
<keyword evidence="1" id="KW-0732">Signal</keyword>
<evidence type="ECO:0000313" key="3">
    <source>
        <dbReference type="Proteomes" id="UP000005408"/>
    </source>
</evidence>
<dbReference type="Gene3D" id="2.60.120.260">
    <property type="entry name" value="Galactose-binding domain-like"/>
    <property type="match status" value="2"/>
</dbReference>
<dbReference type="CDD" id="cd00064">
    <property type="entry name" value="FU"/>
    <property type="match status" value="1"/>
</dbReference>
<dbReference type="InterPro" id="IPR008979">
    <property type="entry name" value="Galactose-bd-like_sf"/>
</dbReference>
<evidence type="ECO:0008006" key="4">
    <source>
        <dbReference type="Google" id="ProtNLM"/>
    </source>
</evidence>
<dbReference type="PANTHER" id="PTHR45713">
    <property type="entry name" value="FTP DOMAIN-CONTAINING PROTEIN"/>
    <property type="match status" value="1"/>
</dbReference>
<dbReference type="Proteomes" id="UP000005408">
    <property type="component" value="Unassembled WGS sequence"/>
</dbReference>
<organism evidence="2 3">
    <name type="scientific">Magallana gigas</name>
    <name type="common">Pacific oyster</name>
    <name type="synonym">Crassostrea gigas</name>
    <dbReference type="NCBI Taxonomy" id="29159"/>
    <lineage>
        <taxon>Eukaryota</taxon>
        <taxon>Metazoa</taxon>
        <taxon>Spiralia</taxon>
        <taxon>Lophotrochozoa</taxon>
        <taxon>Mollusca</taxon>
        <taxon>Bivalvia</taxon>
        <taxon>Autobranchia</taxon>
        <taxon>Pteriomorphia</taxon>
        <taxon>Ostreida</taxon>
        <taxon>Ostreoidea</taxon>
        <taxon>Ostreidae</taxon>
        <taxon>Magallana</taxon>
    </lineage>
</organism>
<dbReference type="InterPro" id="IPR006212">
    <property type="entry name" value="Furin_repeat"/>
</dbReference>
<dbReference type="SUPFAM" id="SSF49785">
    <property type="entry name" value="Galactose-binding domain-like"/>
    <property type="match status" value="2"/>
</dbReference>
<accession>A0A8W8MI90</accession>
<reference evidence="2" key="1">
    <citation type="submission" date="2022-08" db="UniProtKB">
        <authorList>
            <consortium name="EnsemblMetazoa"/>
        </authorList>
    </citation>
    <scope>IDENTIFICATION</scope>
    <source>
        <strain evidence="2">05x7-T-G4-1.051#20</strain>
    </source>
</reference>
<evidence type="ECO:0000313" key="2">
    <source>
        <dbReference type="EnsemblMetazoa" id="G33344.1:cds"/>
    </source>
</evidence>
<proteinExistence type="predicted"/>
<feature type="signal peptide" evidence="1">
    <location>
        <begin position="1"/>
        <end position="17"/>
    </location>
</feature>
<keyword evidence="3" id="KW-1185">Reference proteome</keyword>
<dbReference type="PANTHER" id="PTHR45713:SF6">
    <property type="entry name" value="F5_8 TYPE C DOMAIN-CONTAINING PROTEIN"/>
    <property type="match status" value="1"/>
</dbReference>
<sequence length="537" mass="60725">MLFVALFSLTTLPLCEAVGYNLAYRKPTWQTLEKYSSANAVDGLYETSTGGRDQCAMSYPSSKEVTWMVVPLASMVGIALSCHHCSILTGLCLGYCTPGYDGCYCDHLKRINMALHRPTFQMTSIIDKHQSDRLVDGKVLAGIITQGVCTSTKENQVFAMWVVNLQRPRRIERISVFSRTDNKTWDANNGFTKRLLGFSIIVSNTTDRRDGVVCFQDTHYTASTIPDEVEIYCSVIGQYVFYYNERLPGIHYPQDYSKYAHGDLCEIEVSDLENLSYKKRTWQSSTYDKLYSSDKAVDGMKSRHYSDGQCTITSPDQSITWWVNLQKQYRISFINLYFRTDNSTARCPSPVANLAECSKPCPSNCETCYPSTGFCTKCKPGFEGSACEVVCDAMNKAVITTDGFYNGSFNEMFTSNGQTFLPTHSGYARFILTLSGKATNIAKVSFTIHKAFNVIVAFTNGTQNFTRLYYDQFTGEEHWNVDVLNGFMSRVHLVRITVGYTVPLTISNLRLPLRSCFENEETTQLRQGMFKFVREIH</sequence>
<evidence type="ECO:0000256" key="1">
    <source>
        <dbReference type="SAM" id="SignalP"/>
    </source>
</evidence>
<dbReference type="EnsemblMetazoa" id="G33344.1">
    <property type="protein sequence ID" value="G33344.1:cds"/>
    <property type="gene ID" value="G33344"/>
</dbReference>
<dbReference type="AlphaFoldDB" id="A0A8W8MI90"/>